<feature type="domain" description="RNA polymerase sigma-70 region 2" evidence="6">
    <location>
        <begin position="9"/>
        <end position="76"/>
    </location>
</feature>
<evidence type="ECO:0000313" key="9">
    <source>
        <dbReference type="Proteomes" id="UP000377798"/>
    </source>
</evidence>
<dbReference type="GO" id="GO:0003677">
    <property type="term" value="F:DNA binding"/>
    <property type="evidence" value="ECO:0007669"/>
    <property type="project" value="UniProtKB-KW"/>
</dbReference>
<evidence type="ECO:0000256" key="5">
    <source>
        <dbReference type="ARBA" id="ARBA00023163"/>
    </source>
</evidence>
<dbReference type="AlphaFoldDB" id="A0A8H2M6D5"/>
<dbReference type="Proteomes" id="UP000377798">
    <property type="component" value="Unassembled WGS sequence"/>
</dbReference>
<dbReference type="SUPFAM" id="SSF88659">
    <property type="entry name" value="Sigma3 and sigma4 domains of RNA polymerase sigma factors"/>
    <property type="match status" value="1"/>
</dbReference>
<dbReference type="GO" id="GO:0016987">
    <property type="term" value="F:sigma factor activity"/>
    <property type="evidence" value="ECO:0007669"/>
    <property type="project" value="UniProtKB-KW"/>
</dbReference>
<reference evidence="8 9" key="1">
    <citation type="submission" date="2019-02" db="EMBL/GenBank/DDBJ databases">
        <authorList>
            <consortium name="Pathogen Informatics"/>
        </authorList>
    </citation>
    <scope>NUCLEOTIDE SEQUENCE [LARGE SCALE GENOMIC DNA]</scope>
    <source>
        <strain evidence="8 9">3012STDY7089603</strain>
    </source>
</reference>
<dbReference type="InterPro" id="IPR013249">
    <property type="entry name" value="RNA_pol_sigma70_r4_t2"/>
</dbReference>
<keyword evidence="4" id="KW-0238">DNA-binding</keyword>
<dbReference type="InterPro" id="IPR014284">
    <property type="entry name" value="RNA_pol_sigma-70_dom"/>
</dbReference>
<comment type="caution">
    <text evidence="8">The sequence shown here is derived from an EMBL/GenBank/DDBJ whole genome shotgun (WGS) entry which is preliminary data.</text>
</comment>
<keyword evidence="2" id="KW-0805">Transcription regulation</keyword>
<sequence length="165" mass="19989">MLEDTYEMIYKEYFSKVYLYILTMSRDEHIAEEITQETFFKALKKMETFKGNCKIYTWLCQIAKNTLYDFYKKEKKNLPIDDNCEYLTWEIDFTDELEKREGILEIHSLLHKLEEPYKEVFTLRAFADLSFKEIGDLFGKSDGWARVVFYRAKNKLMEEYDGNFM</sequence>
<keyword evidence="3" id="KW-0731">Sigma factor</keyword>
<accession>A0A8H2M6D5</accession>
<dbReference type="NCBIfam" id="TIGR02937">
    <property type="entry name" value="sigma70-ECF"/>
    <property type="match status" value="1"/>
</dbReference>
<dbReference type="Gene3D" id="1.10.1740.10">
    <property type="match status" value="1"/>
</dbReference>
<comment type="similarity">
    <text evidence="1">Belongs to the sigma-70 factor family. ECF subfamily.</text>
</comment>
<proteinExistence type="inferred from homology"/>
<evidence type="ECO:0000256" key="4">
    <source>
        <dbReference type="ARBA" id="ARBA00023125"/>
    </source>
</evidence>
<keyword evidence="5" id="KW-0804">Transcription</keyword>
<dbReference type="Pfam" id="PF08281">
    <property type="entry name" value="Sigma70_r4_2"/>
    <property type="match status" value="1"/>
</dbReference>
<protein>
    <submittedName>
        <fullName evidence="8">RNA polymerase sigma factor sigM</fullName>
    </submittedName>
</protein>
<gene>
    <name evidence="8" type="primary">sigM_1</name>
    <name evidence="8" type="ORF">NCTC13150_00492</name>
</gene>
<evidence type="ECO:0000256" key="1">
    <source>
        <dbReference type="ARBA" id="ARBA00010641"/>
    </source>
</evidence>
<dbReference type="SUPFAM" id="SSF88946">
    <property type="entry name" value="Sigma2 domain of RNA polymerase sigma factors"/>
    <property type="match status" value="1"/>
</dbReference>
<evidence type="ECO:0000256" key="2">
    <source>
        <dbReference type="ARBA" id="ARBA00023015"/>
    </source>
</evidence>
<dbReference type="PANTHER" id="PTHR43133:SF8">
    <property type="entry name" value="RNA POLYMERASE SIGMA FACTOR HI_1459-RELATED"/>
    <property type="match status" value="1"/>
</dbReference>
<dbReference type="PANTHER" id="PTHR43133">
    <property type="entry name" value="RNA POLYMERASE ECF-TYPE SIGMA FACTO"/>
    <property type="match status" value="1"/>
</dbReference>
<feature type="domain" description="RNA polymerase sigma factor 70 region 4 type 2" evidence="7">
    <location>
        <begin position="104"/>
        <end position="156"/>
    </location>
</feature>
<dbReference type="InterPro" id="IPR007627">
    <property type="entry name" value="RNA_pol_sigma70_r2"/>
</dbReference>
<dbReference type="InterPro" id="IPR039425">
    <property type="entry name" value="RNA_pol_sigma-70-like"/>
</dbReference>
<dbReference type="InterPro" id="IPR013325">
    <property type="entry name" value="RNA_pol_sigma_r2"/>
</dbReference>
<dbReference type="EMBL" id="CAACYI010000001">
    <property type="protein sequence ID" value="VFB15982.1"/>
    <property type="molecule type" value="Genomic_DNA"/>
</dbReference>
<organism evidence="8 9">
    <name type="scientific">Urinicoccus massiliensis</name>
    <dbReference type="NCBI Taxonomy" id="1723382"/>
    <lineage>
        <taxon>Bacteria</taxon>
        <taxon>Bacillati</taxon>
        <taxon>Bacillota</taxon>
        <taxon>Tissierellia</taxon>
        <taxon>Tissierellales</taxon>
        <taxon>Peptoniphilaceae</taxon>
        <taxon>Urinicoccus</taxon>
    </lineage>
</organism>
<evidence type="ECO:0000256" key="3">
    <source>
        <dbReference type="ARBA" id="ARBA00023082"/>
    </source>
</evidence>
<dbReference type="Pfam" id="PF04542">
    <property type="entry name" value="Sigma70_r2"/>
    <property type="match status" value="1"/>
</dbReference>
<dbReference type="InterPro" id="IPR036388">
    <property type="entry name" value="WH-like_DNA-bd_sf"/>
</dbReference>
<dbReference type="CDD" id="cd06171">
    <property type="entry name" value="Sigma70_r4"/>
    <property type="match status" value="1"/>
</dbReference>
<dbReference type="Gene3D" id="1.10.10.10">
    <property type="entry name" value="Winged helix-like DNA-binding domain superfamily/Winged helix DNA-binding domain"/>
    <property type="match status" value="1"/>
</dbReference>
<evidence type="ECO:0000313" key="8">
    <source>
        <dbReference type="EMBL" id="VFB15982.1"/>
    </source>
</evidence>
<name>A0A8H2M6D5_9FIRM</name>
<keyword evidence="9" id="KW-1185">Reference proteome</keyword>
<dbReference type="InterPro" id="IPR013324">
    <property type="entry name" value="RNA_pol_sigma_r3/r4-like"/>
</dbReference>
<evidence type="ECO:0000259" key="6">
    <source>
        <dbReference type="Pfam" id="PF04542"/>
    </source>
</evidence>
<dbReference type="GO" id="GO:0006352">
    <property type="term" value="P:DNA-templated transcription initiation"/>
    <property type="evidence" value="ECO:0007669"/>
    <property type="project" value="InterPro"/>
</dbReference>
<evidence type="ECO:0000259" key="7">
    <source>
        <dbReference type="Pfam" id="PF08281"/>
    </source>
</evidence>